<proteinExistence type="predicted"/>
<feature type="compositionally biased region" description="Basic and acidic residues" evidence="2">
    <location>
        <begin position="19"/>
        <end position="31"/>
    </location>
</feature>
<evidence type="ECO:0000256" key="2">
    <source>
        <dbReference type="SAM" id="MobiDB-lite"/>
    </source>
</evidence>
<sequence length="115" mass="13062">MVKDGGNGDDDVEEEEKEEDYKGLYKQKEQQIPRSLPRLLSITTVHLITNIRRKNIIKEEEEEEEEEEDLAAFRRSLCHVALRAAWYVNFIIKPSDGGDRVGGSGWAGERVCVGA</sequence>
<keyword evidence="4" id="KW-1185">Reference proteome</keyword>
<dbReference type="Proteomes" id="UP000324222">
    <property type="component" value="Unassembled WGS sequence"/>
</dbReference>
<evidence type="ECO:0000313" key="3">
    <source>
        <dbReference type="EMBL" id="MPC94638.1"/>
    </source>
</evidence>
<evidence type="ECO:0000313" key="4">
    <source>
        <dbReference type="Proteomes" id="UP000324222"/>
    </source>
</evidence>
<gene>
    <name evidence="3" type="ORF">E2C01_089816</name>
</gene>
<keyword evidence="1" id="KW-0175">Coiled coil</keyword>
<protein>
    <submittedName>
        <fullName evidence="3">Uncharacterized protein</fullName>
    </submittedName>
</protein>
<accession>A0A5B7JNG7</accession>
<reference evidence="3 4" key="1">
    <citation type="submission" date="2019-05" db="EMBL/GenBank/DDBJ databases">
        <title>Another draft genome of Portunus trituberculatus and its Hox gene families provides insights of decapod evolution.</title>
        <authorList>
            <person name="Jeong J.-H."/>
            <person name="Song I."/>
            <person name="Kim S."/>
            <person name="Choi T."/>
            <person name="Kim D."/>
            <person name="Ryu S."/>
            <person name="Kim W."/>
        </authorList>
    </citation>
    <scope>NUCLEOTIDE SEQUENCE [LARGE SCALE GENOMIC DNA]</scope>
    <source>
        <tissue evidence="3">Muscle</tissue>
    </source>
</reference>
<feature type="region of interest" description="Disordered" evidence="2">
    <location>
        <begin position="1"/>
        <end position="31"/>
    </location>
</feature>
<feature type="coiled-coil region" evidence="1">
    <location>
        <begin position="48"/>
        <end position="76"/>
    </location>
</feature>
<dbReference type="EMBL" id="VSRR010099368">
    <property type="protein sequence ID" value="MPC94638.1"/>
    <property type="molecule type" value="Genomic_DNA"/>
</dbReference>
<evidence type="ECO:0000256" key="1">
    <source>
        <dbReference type="SAM" id="Coils"/>
    </source>
</evidence>
<comment type="caution">
    <text evidence="3">The sequence shown here is derived from an EMBL/GenBank/DDBJ whole genome shotgun (WGS) entry which is preliminary data.</text>
</comment>
<feature type="compositionally biased region" description="Acidic residues" evidence="2">
    <location>
        <begin position="7"/>
        <end position="18"/>
    </location>
</feature>
<name>A0A5B7JNG7_PORTR</name>
<dbReference type="AlphaFoldDB" id="A0A5B7JNG7"/>
<organism evidence="3 4">
    <name type="scientific">Portunus trituberculatus</name>
    <name type="common">Swimming crab</name>
    <name type="synonym">Neptunus trituberculatus</name>
    <dbReference type="NCBI Taxonomy" id="210409"/>
    <lineage>
        <taxon>Eukaryota</taxon>
        <taxon>Metazoa</taxon>
        <taxon>Ecdysozoa</taxon>
        <taxon>Arthropoda</taxon>
        <taxon>Crustacea</taxon>
        <taxon>Multicrustacea</taxon>
        <taxon>Malacostraca</taxon>
        <taxon>Eumalacostraca</taxon>
        <taxon>Eucarida</taxon>
        <taxon>Decapoda</taxon>
        <taxon>Pleocyemata</taxon>
        <taxon>Brachyura</taxon>
        <taxon>Eubrachyura</taxon>
        <taxon>Portunoidea</taxon>
        <taxon>Portunidae</taxon>
        <taxon>Portuninae</taxon>
        <taxon>Portunus</taxon>
    </lineage>
</organism>